<dbReference type="Ensembl" id="ENSCPRT00005017577.1">
    <property type="protein sequence ID" value="ENSCPRP00005014970.1"/>
    <property type="gene ID" value="ENSCPRG00005010512.1"/>
</dbReference>
<evidence type="ECO:0000313" key="4">
    <source>
        <dbReference type="Proteomes" id="UP000594220"/>
    </source>
</evidence>
<sequence length="358" mass="39726">VQSRPFPEGRGRGVHPPLPPSPTDLIEDLLNSSNGQPAYKRLRNFSGNLPVPLGEEGFESWTAHIQETLMTWQIPDEKKRQRLLDVLREPAFGVIQTSKLQNPGITTQQCLQTLQDVFGQPSHGGRAYYELLSTFQHKGEAASSYLLCLERVLQRVVVQGAISPTKVDHVRLWQVQIGARYNLALIRLLNLADRKTNHPGFSKLVKEMREEEKILHLWDAMWVREEVFSHQGPVSRVTAVTPQEEGPSEFEEESSQPGLYGAGPAPPSPCWCSPAPLHRPLPACALLSAPSALAPRHWSQDGDQGAGHLSRGRATHAALNSLPKLGKQPSAQNNCPPLRYVLLIMTLFQEAKLLLTSI</sequence>
<accession>A0A7M4EV52</accession>
<evidence type="ECO:0000313" key="3">
    <source>
        <dbReference type="Ensembl" id="ENSCPRP00005014970.1"/>
    </source>
</evidence>
<dbReference type="PANTHER" id="PTHR23095:SF17">
    <property type="entry name" value="PARANEOPLASTIC ANTIGEN MA1"/>
    <property type="match status" value="1"/>
</dbReference>
<organism evidence="3 4">
    <name type="scientific">Crocodylus porosus</name>
    <name type="common">Saltwater crocodile</name>
    <name type="synonym">Estuarine crocodile</name>
    <dbReference type="NCBI Taxonomy" id="8502"/>
    <lineage>
        <taxon>Eukaryota</taxon>
        <taxon>Metazoa</taxon>
        <taxon>Chordata</taxon>
        <taxon>Craniata</taxon>
        <taxon>Vertebrata</taxon>
        <taxon>Euteleostomi</taxon>
        <taxon>Archelosauria</taxon>
        <taxon>Archosauria</taxon>
        <taxon>Crocodylia</taxon>
        <taxon>Longirostres</taxon>
        <taxon>Crocodylidae</taxon>
        <taxon>Crocodylus</taxon>
    </lineage>
</organism>
<proteinExistence type="predicted"/>
<dbReference type="InterPro" id="IPR048270">
    <property type="entry name" value="PNMA_C"/>
</dbReference>
<dbReference type="GeneTree" id="ENSGT01030000234522"/>
<dbReference type="Pfam" id="PF14893">
    <property type="entry name" value="PNMA"/>
    <property type="match status" value="1"/>
</dbReference>
<evidence type="ECO:0000256" key="1">
    <source>
        <dbReference type="SAM" id="MobiDB-lite"/>
    </source>
</evidence>
<name>A0A7M4EV52_CROPO</name>
<reference evidence="3" key="2">
    <citation type="submission" date="2025-09" db="UniProtKB">
        <authorList>
            <consortium name="Ensembl"/>
        </authorList>
    </citation>
    <scope>IDENTIFICATION</scope>
</reference>
<reference evidence="3" key="1">
    <citation type="submission" date="2025-08" db="UniProtKB">
        <authorList>
            <consortium name="Ensembl"/>
        </authorList>
    </citation>
    <scope>IDENTIFICATION</scope>
</reference>
<evidence type="ECO:0000259" key="2">
    <source>
        <dbReference type="Pfam" id="PF14893"/>
    </source>
</evidence>
<dbReference type="InterPro" id="IPR026523">
    <property type="entry name" value="PNMA"/>
</dbReference>
<keyword evidence="4" id="KW-1185">Reference proteome</keyword>
<feature type="domain" description="Paraneoplastic antigen Ma-like C-terminal" evidence="2">
    <location>
        <begin position="45"/>
        <end position="205"/>
    </location>
</feature>
<dbReference type="OMA" id="RKHTIRC"/>
<protein>
    <recommendedName>
        <fullName evidence="2">Paraneoplastic antigen Ma-like C-terminal domain-containing protein</fullName>
    </recommendedName>
</protein>
<dbReference type="AlphaFoldDB" id="A0A7M4EV52"/>
<dbReference type="Proteomes" id="UP000594220">
    <property type="component" value="Unplaced"/>
</dbReference>
<feature type="region of interest" description="Disordered" evidence="1">
    <location>
        <begin position="238"/>
        <end position="262"/>
    </location>
</feature>
<dbReference type="PANTHER" id="PTHR23095">
    <property type="entry name" value="PARANEOPLASTIC ANTIGEN"/>
    <property type="match status" value="1"/>
</dbReference>
<feature type="region of interest" description="Disordered" evidence="1">
    <location>
        <begin position="1"/>
        <end position="21"/>
    </location>
</feature>